<comment type="caution">
    <text evidence="6">The sequence shown here is derived from an EMBL/GenBank/DDBJ whole genome shotgun (WGS) entry which is preliminary data.</text>
</comment>
<gene>
    <name evidence="6" type="ORF">C0601_13340</name>
</gene>
<accession>A0A2N5Z9G1</accession>
<dbReference type="GO" id="GO:0009279">
    <property type="term" value="C:cell outer membrane"/>
    <property type="evidence" value="ECO:0007669"/>
    <property type="project" value="UniProtKB-SubCell"/>
</dbReference>
<evidence type="ECO:0000313" key="6">
    <source>
        <dbReference type="EMBL" id="PLX15295.1"/>
    </source>
</evidence>
<dbReference type="Pfam" id="PF06629">
    <property type="entry name" value="MipA"/>
    <property type="match status" value="1"/>
</dbReference>
<proteinExistence type="inferred from homology"/>
<protein>
    <recommendedName>
        <fullName evidence="8">MipA/OmpV family protein</fullName>
    </recommendedName>
</protein>
<organism evidence="6 7">
    <name type="scientific">Muiribacterium halophilum</name>
    <dbReference type="NCBI Taxonomy" id="2053465"/>
    <lineage>
        <taxon>Bacteria</taxon>
        <taxon>Candidatus Muiribacteriota</taxon>
        <taxon>Candidatus Muiribacteriia</taxon>
        <taxon>Candidatus Muiribacteriales</taxon>
        <taxon>Candidatus Muiribacteriaceae</taxon>
        <taxon>Candidatus Muiribacterium</taxon>
    </lineage>
</organism>
<comment type="subcellular location">
    <subcellularLocation>
        <location evidence="1">Cell outer membrane</location>
    </subcellularLocation>
</comment>
<name>A0A2N5Z9G1_MUIH1</name>
<dbReference type="EMBL" id="PKTG01000142">
    <property type="protein sequence ID" value="PLX15295.1"/>
    <property type="molecule type" value="Genomic_DNA"/>
</dbReference>
<comment type="similarity">
    <text evidence="2">Belongs to the MipA/OmpV family.</text>
</comment>
<evidence type="ECO:0000256" key="1">
    <source>
        <dbReference type="ARBA" id="ARBA00004442"/>
    </source>
</evidence>
<evidence type="ECO:0000256" key="2">
    <source>
        <dbReference type="ARBA" id="ARBA00005722"/>
    </source>
</evidence>
<sequence length="242" mass="27761">MKKIILIIFLITFVLSGYTQKIPDFYGFMSVYKTSIFKDMDGDITFIPIPPGVGRIMTMLARPVQINISESKNILIRTHLEYYRAPYEPGDFPLSVGMEKRSGSLLTGISLKLKKNPIKLNIATDVLSKSDGTKIELFYDHSLVRTRKKSSTLQLGFKYYDKDLSDYYFGVTANEATINRNLYIADSSIIPSISYNVRQMLTPKRTLMYGVETNFYDNEIKDSPLVDESYSLRFVFGILWNK</sequence>
<evidence type="ECO:0000256" key="4">
    <source>
        <dbReference type="ARBA" id="ARBA00023136"/>
    </source>
</evidence>
<dbReference type="PANTHER" id="PTHR38776:SF1">
    <property type="entry name" value="MLTA-INTERACTING PROTEIN-RELATED"/>
    <property type="match status" value="1"/>
</dbReference>
<keyword evidence="5" id="KW-0998">Cell outer membrane</keyword>
<evidence type="ECO:0008006" key="8">
    <source>
        <dbReference type="Google" id="ProtNLM"/>
    </source>
</evidence>
<reference evidence="6 7" key="1">
    <citation type="submission" date="2017-11" db="EMBL/GenBank/DDBJ databases">
        <title>Genome-resolved metagenomics identifies genetic mobility, metabolic interactions, and unexpected diversity in perchlorate-reducing communities.</title>
        <authorList>
            <person name="Barnum T.P."/>
            <person name="Figueroa I.A."/>
            <person name="Carlstrom C.I."/>
            <person name="Lucas L.N."/>
            <person name="Engelbrektson A.L."/>
            <person name="Coates J.D."/>
        </authorList>
    </citation>
    <scope>NUCLEOTIDE SEQUENCE [LARGE SCALE GENOMIC DNA]</scope>
    <source>
        <strain evidence="6">BM706</strain>
    </source>
</reference>
<dbReference type="PANTHER" id="PTHR38776">
    <property type="entry name" value="MLTA-INTERACTING PROTEIN-RELATED"/>
    <property type="match status" value="1"/>
</dbReference>
<evidence type="ECO:0000256" key="3">
    <source>
        <dbReference type="ARBA" id="ARBA00022729"/>
    </source>
</evidence>
<keyword evidence="4" id="KW-0472">Membrane</keyword>
<keyword evidence="3" id="KW-0732">Signal</keyword>
<evidence type="ECO:0000256" key="5">
    <source>
        <dbReference type="ARBA" id="ARBA00023237"/>
    </source>
</evidence>
<dbReference type="InterPro" id="IPR010583">
    <property type="entry name" value="MipA"/>
</dbReference>
<dbReference type="AlphaFoldDB" id="A0A2N5Z9G1"/>
<dbReference type="Proteomes" id="UP000234857">
    <property type="component" value="Unassembled WGS sequence"/>
</dbReference>
<evidence type="ECO:0000313" key="7">
    <source>
        <dbReference type="Proteomes" id="UP000234857"/>
    </source>
</evidence>